<evidence type="ECO:0000256" key="6">
    <source>
        <dbReference type="ARBA" id="ARBA00023163"/>
    </source>
</evidence>
<dbReference type="GO" id="GO:0045944">
    <property type="term" value="P:positive regulation of transcription by RNA polymerase II"/>
    <property type="evidence" value="ECO:0007669"/>
    <property type="project" value="TreeGrafter"/>
</dbReference>
<keyword evidence="7" id="KW-0675">Receptor</keyword>
<evidence type="ECO:0000256" key="7">
    <source>
        <dbReference type="ARBA" id="ARBA00023170"/>
    </source>
</evidence>
<dbReference type="EMBL" id="OC915614">
    <property type="protein sequence ID" value="CAD7641202.1"/>
    <property type="molecule type" value="Genomic_DNA"/>
</dbReference>
<gene>
    <name evidence="10" type="ORF">ONB1V03_LOCUS2977</name>
</gene>
<dbReference type="SUPFAM" id="SSF48508">
    <property type="entry name" value="Nuclear receptor ligand-binding domain"/>
    <property type="match status" value="1"/>
</dbReference>
<dbReference type="AlphaFoldDB" id="A0A7R9LIT6"/>
<keyword evidence="3" id="KW-0862">Zinc</keyword>
<protein>
    <recommendedName>
        <fullName evidence="9">Nuclear receptor domain-containing protein</fullName>
    </recommendedName>
</protein>
<dbReference type="EMBL" id="CAJPVJ010000789">
    <property type="protein sequence ID" value="CAG2163401.1"/>
    <property type="molecule type" value="Genomic_DNA"/>
</dbReference>
<dbReference type="GO" id="GO:0000122">
    <property type="term" value="P:negative regulation of transcription by RNA polymerase II"/>
    <property type="evidence" value="ECO:0007669"/>
    <property type="project" value="TreeGrafter"/>
</dbReference>
<dbReference type="Gene3D" id="1.10.565.10">
    <property type="entry name" value="Retinoid X Receptor"/>
    <property type="match status" value="1"/>
</dbReference>
<proteinExistence type="predicted"/>
<dbReference type="InterPro" id="IPR013088">
    <property type="entry name" value="Znf_NHR/GATA"/>
</dbReference>
<evidence type="ECO:0000313" key="10">
    <source>
        <dbReference type="EMBL" id="CAD7641202.1"/>
    </source>
</evidence>
<feature type="domain" description="Nuclear receptor" evidence="9">
    <location>
        <begin position="188"/>
        <end position="260"/>
    </location>
</feature>
<keyword evidence="5" id="KW-0238">DNA-binding</keyword>
<dbReference type="InterPro" id="IPR035500">
    <property type="entry name" value="NHR-like_dom_sf"/>
</dbReference>
<dbReference type="PROSITE" id="PS51030">
    <property type="entry name" value="NUCLEAR_REC_DBD_2"/>
    <property type="match status" value="1"/>
</dbReference>
<dbReference type="Pfam" id="PF00105">
    <property type="entry name" value="zf-C4"/>
    <property type="match status" value="1"/>
</dbReference>
<keyword evidence="8" id="KW-0539">Nucleus</keyword>
<dbReference type="PANTHER" id="PTHR24082:SF283">
    <property type="entry name" value="NUCLEAR HORMONE RECEPTOR HR96"/>
    <property type="match status" value="1"/>
</dbReference>
<reference evidence="10" key="1">
    <citation type="submission" date="2020-11" db="EMBL/GenBank/DDBJ databases">
        <authorList>
            <person name="Tran Van P."/>
        </authorList>
    </citation>
    <scope>NUCLEOTIDE SEQUENCE</scope>
</reference>
<dbReference type="PRINTS" id="PR00047">
    <property type="entry name" value="STROIDFINGER"/>
</dbReference>
<evidence type="ECO:0000256" key="1">
    <source>
        <dbReference type="ARBA" id="ARBA00022723"/>
    </source>
</evidence>
<keyword evidence="6" id="KW-0804">Transcription</keyword>
<evidence type="ECO:0000313" key="11">
    <source>
        <dbReference type="Proteomes" id="UP000728032"/>
    </source>
</evidence>
<dbReference type="GO" id="GO:0030154">
    <property type="term" value="P:cell differentiation"/>
    <property type="evidence" value="ECO:0007669"/>
    <property type="project" value="TreeGrafter"/>
</dbReference>
<dbReference type="Proteomes" id="UP000728032">
    <property type="component" value="Unassembled WGS sequence"/>
</dbReference>
<name>A0A7R9LIT6_9ACAR</name>
<dbReference type="GO" id="GO:0000978">
    <property type="term" value="F:RNA polymerase II cis-regulatory region sequence-specific DNA binding"/>
    <property type="evidence" value="ECO:0007669"/>
    <property type="project" value="TreeGrafter"/>
</dbReference>
<dbReference type="SMART" id="SM00399">
    <property type="entry name" value="ZnF_C4"/>
    <property type="match status" value="1"/>
</dbReference>
<sequence length="260" mass="30594">MKVNNDSADNLQNRLKLNEIEKWFDEEMPVVSIINEINTYDKCLNEIEMNCLAELLNATQKIRDPVSKITCLATKHPEVRHTMAVKWEQEIRRLALMCRHLSAFTGICNEDRMSLLKTGYREIIALRSLIAYNTDHRYWAVVLDSNNTTILKMETFKMIDENLFEIHKQFFTKFGGEWDFDTIILDLPSHCLHHIGPTFKGLNFGAITCESCRTFFRRSATRAQEYVCFFNNKCIVNQLTRKFCKKCRIEKCFTMGMRKY</sequence>
<evidence type="ECO:0000256" key="4">
    <source>
        <dbReference type="ARBA" id="ARBA00023015"/>
    </source>
</evidence>
<keyword evidence="4" id="KW-0805">Transcription regulation</keyword>
<accession>A0A7R9LIT6</accession>
<keyword evidence="1" id="KW-0479">Metal-binding</keyword>
<dbReference type="InterPro" id="IPR050234">
    <property type="entry name" value="Nuclear_hormone_rcpt_NR1"/>
</dbReference>
<dbReference type="PANTHER" id="PTHR24082">
    <property type="entry name" value="NUCLEAR HORMONE RECEPTOR"/>
    <property type="match status" value="1"/>
</dbReference>
<evidence type="ECO:0000256" key="8">
    <source>
        <dbReference type="ARBA" id="ARBA00023242"/>
    </source>
</evidence>
<evidence type="ECO:0000256" key="2">
    <source>
        <dbReference type="ARBA" id="ARBA00022771"/>
    </source>
</evidence>
<dbReference type="Gene3D" id="3.30.50.10">
    <property type="entry name" value="Erythroid Transcription Factor GATA-1, subunit A"/>
    <property type="match status" value="1"/>
</dbReference>
<evidence type="ECO:0000256" key="5">
    <source>
        <dbReference type="ARBA" id="ARBA00023125"/>
    </source>
</evidence>
<evidence type="ECO:0000256" key="3">
    <source>
        <dbReference type="ARBA" id="ARBA00022833"/>
    </source>
</evidence>
<organism evidence="10">
    <name type="scientific">Oppiella nova</name>
    <dbReference type="NCBI Taxonomy" id="334625"/>
    <lineage>
        <taxon>Eukaryota</taxon>
        <taxon>Metazoa</taxon>
        <taxon>Ecdysozoa</taxon>
        <taxon>Arthropoda</taxon>
        <taxon>Chelicerata</taxon>
        <taxon>Arachnida</taxon>
        <taxon>Acari</taxon>
        <taxon>Acariformes</taxon>
        <taxon>Sarcoptiformes</taxon>
        <taxon>Oribatida</taxon>
        <taxon>Brachypylina</taxon>
        <taxon>Oppioidea</taxon>
        <taxon>Oppiidae</taxon>
        <taxon>Oppiella</taxon>
    </lineage>
</organism>
<keyword evidence="11" id="KW-1185">Reference proteome</keyword>
<evidence type="ECO:0000259" key="9">
    <source>
        <dbReference type="PROSITE" id="PS51030"/>
    </source>
</evidence>
<keyword evidence="2" id="KW-0863">Zinc-finger</keyword>
<dbReference type="OrthoDB" id="5850793at2759"/>
<dbReference type="GO" id="GO:0004879">
    <property type="term" value="F:nuclear receptor activity"/>
    <property type="evidence" value="ECO:0007669"/>
    <property type="project" value="TreeGrafter"/>
</dbReference>
<dbReference type="GO" id="GO:0008270">
    <property type="term" value="F:zinc ion binding"/>
    <property type="evidence" value="ECO:0007669"/>
    <property type="project" value="UniProtKB-KW"/>
</dbReference>
<dbReference type="SUPFAM" id="SSF57716">
    <property type="entry name" value="Glucocorticoid receptor-like (DNA-binding domain)"/>
    <property type="match status" value="1"/>
</dbReference>
<dbReference type="InterPro" id="IPR001628">
    <property type="entry name" value="Znf_hrmn_rcpt"/>
</dbReference>